<name>L1MYQ5_9BACT</name>
<proteinExistence type="predicted"/>
<dbReference type="PATRIC" id="fig|1127699.3.peg.2330"/>
<keyword evidence="2" id="KW-1185">Reference proteome</keyword>
<comment type="caution">
    <text evidence="1">The sequence shown here is derived from an EMBL/GenBank/DDBJ whole genome shotgun (WGS) entry which is preliminary data.</text>
</comment>
<protein>
    <submittedName>
        <fullName evidence="1">Uncharacterized protein</fullName>
    </submittedName>
</protein>
<organism evidence="1 2">
    <name type="scientific">Hoylesella saccharolytica F0055</name>
    <dbReference type="NCBI Taxonomy" id="1127699"/>
    <lineage>
        <taxon>Bacteria</taxon>
        <taxon>Pseudomonadati</taxon>
        <taxon>Bacteroidota</taxon>
        <taxon>Bacteroidia</taxon>
        <taxon>Bacteroidales</taxon>
        <taxon>Prevotellaceae</taxon>
        <taxon>Hoylesella</taxon>
    </lineage>
</organism>
<dbReference type="AlphaFoldDB" id="L1MYQ5"/>
<evidence type="ECO:0000313" key="2">
    <source>
        <dbReference type="Proteomes" id="UP000010433"/>
    </source>
</evidence>
<sequence>MVCKNYRFARQKLCFHRVKAMLLQIQSYAFGKRKLFFDKINIDFRLIETFLRVKSKPCF</sequence>
<dbReference type="EMBL" id="AMEP01000164">
    <property type="protein sequence ID" value="EKX96134.1"/>
    <property type="molecule type" value="Genomic_DNA"/>
</dbReference>
<evidence type="ECO:0000313" key="1">
    <source>
        <dbReference type="EMBL" id="EKX96134.1"/>
    </source>
</evidence>
<dbReference type="Proteomes" id="UP000010433">
    <property type="component" value="Unassembled WGS sequence"/>
</dbReference>
<gene>
    <name evidence="1" type="ORF">HMPREF9151_02536</name>
</gene>
<dbReference type="HOGENOM" id="CLU_2956854_0_0_10"/>
<accession>L1MYQ5</accession>
<reference evidence="1 2" key="1">
    <citation type="submission" date="2012-05" db="EMBL/GenBank/DDBJ databases">
        <authorList>
            <person name="Weinstock G."/>
            <person name="Sodergren E."/>
            <person name="Lobos E.A."/>
            <person name="Fulton L."/>
            <person name="Fulton R."/>
            <person name="Courtney L."/>
            <person name="Fronick C."/>
            <person name="O'Laughlin M."/>
            <person name="Godfrey J."/>
            <person name="Wilson R.M."/>
            <person name="Miner T."/>
            <person name="Farmer C."/>
            <person name="Delehaunty K."/>
            <person name="Cordes M."/>
            <person name="Minx P."/>
            <person name="Tomlinson C."/>
            <person name="Chen J."/>
            <person name="Wollam A."/>
            <person name="Pepin K.H."/>
            <person name="Bhonagiri V."/>
            <person name="Zhang X."/>
            <person name="Suruliraj S."/>
            <person name="Warren W."/>
            <person name="Mitreva M."/>
            <person name="Mardis E.R."/>
            <person name="Wilson R.K."/>
        </authorList>
    </citation>
    <scope>NUCLEOTIDE SEQUENCE [LARGE SCALE GENOMIC DNA]</scope>
    <source>
        <strain evidence="1 2">F0055</strain>
    </source>
</reference>